<gene>
    <name evidence="1" type="ORF">PUN28_019598</name>
</gene>
<evidence type="ECO:0000313" key="1">
    <source>
        <dbReference type="EMBL" id="KAL0100341.1"/>
    </source>
</evidence>
<reference evidence="1 2" key="1">
    <citation type="submission" date="2023-03" db="EMBL/GenBank/DDBJ databases">
        <title>High recombination rates correlate with genetic variation in Cardiocondyla obscurior ants.</title>
        <authorList>
            <person name="Errbii M."/>
        </authorList>
    </citation>
    <scope>NUCLEOTIDE SEQUENCE [LARGE SCALE GENOMIC DNA]</scope>
    <source>
        <strain evidence="1">Alpha-2009</strain>
        <tissue evidence="1">Whole body</tissue>
    </source>
</reference>
<proteinExistence type="predicted"/>
<dbReference type="EMBL" id="JADYXP020000026">
    <property type="protein sequence ID" value="KAL0100341.1"/>
    <property type="molecule type" value="Genomic_DNA"/>
</dbReference>
<dbReference type="AlphaFoldDB" id="A0AAW2E9G9"/>
<accession>A0AAW2E9G9</accession>
<dbReference type="Proteomes" id="UP001430953">
    <property type="component" value="Unassembled WGS sequence"/>
</dbReference>
<evidence type="ECO:0008006" key="3">
    <source>
        <dbReference type="Google" id="ProtNLM"/>
    </source>
</evidence>
<name>A0AAW2E9G9_9HYME</name>
<keyword evidence="2" id="KW-1185">Reference proteome</keyword>
<sequence>MTGDIARLILRAREGREVRLSGQATRSIGRLRPSTLHPSNFCYVERHVVPPDGTMEKKKRKKKEKKKIKNIYKKHCAMNIE</sequence>
<evidence type="ECO:0000313" key="2">
    <source>
        <dbReference type="Proteomes" id="UP001430953"/>
    </source>
</evidence>
<organism evidence="1 2">
    <name type="scientific">Cardiocondyla obscurior</name>
    <dbReference type="NCBI Taxonomy" id="286306"/>
    <lineage>
        <taxon>Eukaryota</taxon>
        <taxon>Metazoa</taxon>
        <taxon>Ecdysozoa</taxon>
        <taxon>Arthropoda</taxon>
        <taxon>Hexapoda</taxon>
        <taxon>Insecta</taxon>
        <taxon>Pterygota</taxon>
        <taxon>Neoptera</taxon>
        <taxon>Endopterygota</taxon>
        <taxon>Hymenoptera</taxon>
        <taxon>Apocrita</taxon>
        <taxon>Aculeata</taxon>
        <taxon>Formicoidea</taxon>
        <taxon>Formicidae</taxon>
        <taxon>Myrmicinae</taxon>
        <taxon>Cardiocondyla</taxon>
    </lineage>
</organism>
<protein>
    <recommendedName>
        <fullName evidence="3">Ribosomal protein L19</fullName>
    </recommendedName>
</protein>
<comment type="caution">
    <text evidence="1">The sequence shown here is derived from an EMBL/GenBank/DDBJ whole genome shotgun (WGS) entry which is preliminary data.</text>
</comment>